<dbReference type="EMBL" id="CP014859">
    <property type="protein sequence ID" value="AOS61211.1"/>
    <property type="molecule type" value="Genomic_DNA"/>
</dbReference>
<dbReference type="NCBIfam" id="TIGR01509">
    <property type="entry name" value="HAD-SF-IA-v3"/>
    <property type="match status" value="1"/>
</dbReference>
<organism evidence="1 2">
    <name type="scientific">Actinoalloteichus hymeniacidonis</name>
    <dbReference type="NCBI Taxonomy" id="340345"/>
    <lineage>
        <taxon>Bacteria</taxon>
        <taxon>Bacillati</taxon>
        <taxon>Actinomycetota</taxon>
        <taxon>Actinomycetes</taxon>
        <taxon>Pseudonocardiales</taxon>
        <taxon>Pseudonocardiaceae</taxon>
        <taxon>Actinoalloteichus</taxon>
    </lineage>
</organism>
<dbReference type="InterPro" id="IPR036412">
    <property type="entry name" value="HAD-like_sf"/>
</dbReference>
<dbReference type="NCBIfam" id="TIGR01549">
    <property type="entry name" value="HAD-SF-IA-v1"/>
    <property type="match status" value="1"/>
</dbReference>
<dbReference type="PANTHER" id="PTHR46649:SF4">
    <property type="entry name" value="HALOACID DEHALOGENASE-LIKE HYDROLASE (HAD) SUPERFAMILY PROTEIN"/>
    <property type="match status" value="1"/>
</dbReference>
<dbReference type="KEGG" id="ahm:TL08_01860"/>
<dbReference type="InterPro" id="IPR023214">
    <property type="entry name" value="HAD_sf"/>
</dbReference>
<protein>
    <submittedName>
        <fullName evidence="1">Haloacid dehalogenase superfamily enzyme, subfamily IA</fullName>
    </submittedName>
</protein>
<dbReference type="Pfam" id="PF00702">
    <property type="entry name" value="Hydrolase"/>
    <property type="match status" value="1"/>
</dbReference>
<evidence type="ECO:0000313" key="2">
    <source>
        <dbReference type="Proteomes" id="UP000095210"/>
    </source>
</evidence>
<name>A0AAC9HL68_9PSEU</name>
<evidence type="ECO:0000313" key="1">
    <source>
        <dbReference type="EMBL" id="AOS61211.1"/>
    </source>
</evidence>
<dbReference type="PRINTS" id="PR00413">
    <property type="entry name" value="HADHALOGNASE"/>
</dbReference>
<proteinExistence type="predicted"/>
<dbReference type="InterPro" id="IPR006439">
    <property type="entry name" value="HAD-SF_hydro_IA"/>
</dbReference>
<keyword evidence="2" id="KW-1185">Reference proteome</keyword>
<dbReference type="Gene3D" id="3.40.50.1000">
    <property type="entry name" value="HAD superfamily/HAD-like"/>
    <property type="match status" value="1"/>
</dbReference>
<gene>
    <name evidence="1" type="ORF">TL08_01860</name>
</gene>
<dbReference type="SFLD" id="SFLDS00003">
    <property type="entry name" value="Haloacid_Dehalogenase"/>
    <property type="match status" value="1"/>
</dbReference>
<dbReference type="SUPFAM" id="SSF56784">
    <property type="entry name" value="HAD-like"/>
    <property type="match status" value="1"/>
</dbReference>
<reference evidence="2" key="1">
    <citation type="submission" date="2016-03" db="EMBL/GenBank/DDBJ databases">
        <title>Complete genome sequence of the type strain Actinoalloteichus hymeniacidonis DSM 45092.</title>
        <authorList>
            <person name="Schaffert L."/>
            <person name="Albersmeier A."/>
            <person name="Winkler A."/>
            <person name="Kalinowski J."/>
            <person name="Zotchev S."/>
            <person name="Ruckert C."/>
        </authorList>
    </citation>
    <scope>NUCLEOTIDE SEQUENCE [LARGE SCALE GENOMIC DNA]</scope>
    <source>
        <strain evidence="2">HPA177(T) (DSM 45092(T))</strain>
    </source>
</reference>
<accession>A0AAC9HL68</accession>
<sequence length="235" mass="25211">MERVAIRGVLFDFSGTLFRLEPGPAWFRGLGDGAGSPLSEDAEAKLIVRLTAPAGEEAGLPPELRDAWNRRDLDASLHQTVYQAIIREAGIDEKLAEPLYRRLIDPAYWRPYPDTASALRGLRAGGIRTAVVSNIVWDVRSALASIDAAELVDEYALSYVEGAMKPDLKLFQIACERLGVEPAETLMVGDSPEADGAAAELGCTVAIVPPLPTDQRPAALLDVLGKHGLLDSAPA</sequence>
<dbReference type="Proteomes" id="UP000095210">
    <property type="component" value="Chromosome"/>
</dbReference>
<dbReference type="SFLD" id="SFLDG01129">
    <property type="entry name" value="C1.5:_HAD__Beta-PGM__Phosphata"/>
    <property type="match status" value="1"/>
</dbReference>
<dbReference type="AlphaFoldDB" id="A0AAC9HL68"/>
<dbReference type="PANTHER" id="PTHR46649">
    <property type="match status" value="1"/>
</dbReference>